<sequence length="165" mass="18730">MKKLITLLCLATSFSICGQKDLSKLLKKLNNESIPYISVDSLHTISNNVILLDAREPKEFDTSHLPNAIPVGYNLFNIQQTIQQLPADKNAKIVVYCSLGIRSEDIAEQLKAKGYTNIFNLYGGIFEWKNKGKTIVNSKNNPTNNVHTFNKKWSKWLLKGNKIYE</sequence>
<dbReference type="SMART" id="SM00450">
    <property type="entry name" value="RHOD"/>
    <property type="match status" value="1"/>
</dbReference>
<dbReference type="EMBL" id="LT634361">
    <property type="protein sequence ID" value="SFZ84768.1"/>
    <property type="molecule type" value="Genomic_DNA"/>
</dbReference>
<organism evidence="2 3">
    <name type="scientific">Tenacibaculum maritimum NCIMB 2154</name>
    <dbReference type="NCBI Taxonomy" id="1349785"/>
    <lineage>
        <taxon>Bacteria</taxon>
        <taxon>Pseudomonadati</taxon>
        <taxon>Bacteroidota</taxon>
        <taxon>Flavobacteriia</taxon>
        <taxon>Flavobacteriales</taxon>
        <taxon>Flavobacteriaceae</taxon>
        <taxon>Tenacibaculum</taxon>
    </lineage>
</organism>
<dbReference type="InterPro" id="IPR036873">
    <property type="entry name" value="Rhodanese-like_dom_sf"/>
</dbReference>
<reference evidence="2 3" key="1">
    <citation type="submission" date="2016-11" db="EMBL/GenBank/DDBJ databases">
        <authorList>
            <person name="Jaros S."/>
            <person name="Januszkiewicz K."/>
            <person name="Wedrychowicz H."/>
        </authorList>
    </citation>
    <scope>NUCLEOTIDE SEQUENCE [LARGE SCALE GENOMIC DNA]</scope>
    <source>
        <strain evidence="2">NCIMB 2154T</strain>
    </source>
</reference>
<dbReference type="SUPFAM" id="SSF52821">
    <property type="entry name" value="Rhodanese/Cell cycle control phosphatase"/>
    <property type="match status" value="1"/>
</dbReference>
<dbReference type="RefSeq" id="WP_024741497.1">
    <property type="nucleotide sequence ID" value="NZ_BAUG01000028.1"/>
</dbReference>
<dbReference type="Proteomes" id="UP000231564">
    <property type="component" value="Chromosome MARIT"/>
</dbReference>
<evidence type="ECO:0000313" key="2">
    <source>
        <dbReference type="EMBL" id="SFZ84768.1"/>
    </source>
</evidence>
<name>A0A2H1EDF1_9FLAO</name>
<evidence type="ECO:0000313" key="3">
    <source>
        <dbReference type="Proteomes" id="UP000231564"/>
    </source>
</evidence>
<gene>
    <name evidence="2" type="ORF">MARIT_2900</name>
</gene>
<dbReference type="NCBIfam" id="NF045521">
    <property type="entry name" value="rhoda_near_glyco"/>
    <property type="match status" value="1"/>
</dbReference>
<feature type="domain" description="Rhodanese" evidence="1">
    <location>
        <begin position="45"/>
        <end position="137"/>
    </location>
</feature>
<proteinExistence type="predicted"/>
<dbReference type="InterPro" id="IPR050229">
    <property type="entry name" value="GlpE_sulfurtransferase"/>
</dbReference>
<dbReference type="PANTHER" id="PTHR43031">
    <property type="entry name" value="FAD-DEPENDENT OXIDOREDUCTASE"/>
    <property type="match status" value="1"/>
</dbReference>
<dbReference type="GeneID" id="47724349"/>
<dbReference type="Gene3D" id="3.40.250.10">
    <property type="entry name" value="Rhodanese-like domain"/>
    <property type="match status" value="1"/>
</dbReference>
<accession>A0A2H1EDF1</accession>
<evidence type="ECO:0000259" key="1">
    <source>
        <dbReference type="PROSITE" id="PS50206"/>
    </source>
</evidence>
<dbReference type="PANTHER" id="PTHR43031:SF1">
    <property type="entry name" value="PYRIDINE NUCLEOTIDE-DISULPHIDE OXIDOREDUCTASE"/>
    <property type="match status" value="1"/>
</dbReference>
<dbReference type="Pfam" id="PF00581">
    <property type="entry name" value="Rhodanese"/>
    <property type="match status" value="1"/>
</dbReference>
<protein>
    <recommendedName>
        <fullName evidence="1">Rhodanese domain-containing protein</fullName>
    </recommendedName>
</protein>
<dbReference type="STRING" id="1349785.GCA_000509405_01146"/>
<dbReference type="InterPro" id="IPR001763">
    <property type="entry name" value="Rhodanese-like_dom"/>
</dbReference>
<dbReference type="KEGG" id="tmar:MARIT_2900"/>
<dbReference type="PROSITE" id="PS50206">
    <property type="entry name" value="RHODANESE_3"/>
    <property type="match status" value="1"/>
</dbReference>
<keyword evidence="3" id="KW-1185">Reference proteome</keyword>
<dbReference type="AlphaFoldDB" id="A0A2H1EDF1"/>
<dbReference type="CDD" id="cd00158">
    <property type="entry name" value="RHOD"/>
    <property type="match status" value="1"/>
</dbReference>
<dbReference type="OrthoDB" id="598065at2"/>